<evidence type="ECO:0000313" key="1">
    <source>
        <dbReference type="EMBL" id="VVC46525.1"/>
    </source>
</evidence>
<keyword evidence="2" id="KW-1185">Reference proteome</keyword>
<dbReference type="EMBL" id="CABPRJ010002641">
    <property type="protein sequence ID" value="VVC46526.1"/>
    <property type="molecule type" value="Genomic_DNA"/>
</dbReference>
<organism evidence="1 2">
    <name type="scientific">Cinara cedri</name>
    <dbReference type="NCBI Taxonomy" id="506608"/>
    <lineage>
        <taxon>Eukaryota</taxon>
        <taxon>Metazoa</taxon>
        <taxon>Ecdysozoa</taxon>
        <taxon>Arthropoda</taxon>
        <taxon>Hexapoda</taxon>
        <taxon>Insecta</taxon>
        <taxon>Pterygota</taxon>
        <taxon>Neoptera</taxon>
        <taxon>Paraneoptera</taxon>
        <taxon>Hemiptera</taxon>
        <taxon>Sternorrhyncha</taxon>
        <taxon>Aphidomorpha</taxon>
        <taxon>Aphidoidea</taxon>
        <taxon>Aphididae</taxon>
        <taxon>Lachninae</taxon>
        <taxon>Cinara</taxon>
    </lineage>
</organism>
<proteinExistence type="predicted"/>
<name>A0A5E4NT96_9HEMI</name>
<accession>A0A5E4NT96</accession>
<gene>
    <name evidence="1" type="ORF">CINCED_3A013473</name>
</gene>
<reference evidence="1 2" key="1">
    <citation type="submission" date="2019-08" db="EMBL/GenBank/DDBJ databases">
        <authorList>
            <person name="Alioto T."/>
            <person name="Alioto T."/>
            <person name="Gomez Garrido J."/>
        </authorList>
    </citation>
    <scope>NUCLEOTIDE SEQUENCE [LARGE SCALE GENOMIC DNA]</scope>
</reference>
<protein>
    <submittedName>
        <fullName evidence="1">Uncharacterized protein</fullName>
    </submittedName>
</protein>
<dbReference type="EMBL" id="CABPRJ010002641">
    <property type="protein sequence ID" value="VVC46525.1"/>
    <property type="molecule type" value="Genomic_DNA"/>
</dbReference>
<evidence type="ECO:0000313" key="2">
    <source>
        <dbReference type="Proteomes" id="UP000325440"/>
    </source>
</evidence>
<dbReference type="Proteomes" id="UP000325440">
    <property type="component" value="Unassembled WGS sequence"/>
</dbReference>
<dbReference type="AlphaFoldDB" id="A0A5E4NT96"/>
<sequence>MERKILRKVYGPIKDNNSGEWRRRKNTELEILFQNTTISEVIKKRRLQWAGQAWRTHNELIRAVLEQNREEKDRWEDPKQDGKT</sequence>
<dbReference type="OrthoDB" id="6625677at2759"/>